<dbReference type="EMBL" id="BSDO01000002">
    <property type="protein sequence ID" value="GLI22408.1"/>
    <property type="molecule type" value="Genomic_DNA"/>
</dbReference>
<dbReference type="AlphaFoldDB" id="A0A9W6CHB5"/>
<evidence type="ECO:0000256" key="1">
    <source>
        <dbReference type="ARBA" id="ARBA00022714"/>
    </source>
</evidence>
<keyword evidence="4" id="KW-0411">Iron-sulfur</keyword>
<dbReference type="SUPFAM" id="SSF50022">
    <property type="entry name" value="ISP domain"/>
    <property type="match status" value="1"/>
</dbReference>
<dbReference type="PANTHER" id="PTHR21496">
    <property type="entry name" value="FERREDOXIN-RELATED"/>
    <property type="match status" value="1"/>
</dbReference>
<evidence type="ECO:0000256" key="3">
    <source>
        <dbReference type="ARBA" id="ARBA00023004"/>
    </source>
</evidence>
<dbReference type="Gene3D" id="2.102.10.10">
    <property type="entry name" value="Rieske [2Fe-2S] iron-sulphur domain"/>
    <property type="match status" value="1"/>
</dbReference>
<evidence type="ECO:0000313" key="6">
    <source>
        <dbReference type="EMBL" id="GLI22408.1"/>
    </source>
</evidence>
<dbReference type="Pfam" id="PF00355">
    <property type="entry name" value="Rieske"/>
    <property type="match status" value="1"/>
</dbReference>
<name>A0A9W6CHB5_XANFL</name>
<evidence type="ECO:0000313" key="7">
    <source>
        <dbReference type="Proteomes" id="UP001144397"/>
    </source>
</evidence>
<keyword evidence="2" id="KW-0479">Metal-binding</keyword>
<sequence length="133" mass="14605">MALSSRTATRDDPPILCLIEFLKMFTRVCKAETVAEGGMRLVIADNHLIVLAWPDNGEIRAFQGVCPHSNAPLNEAEFDGTVLVCPIHRWTWDLNSGAPLEPQESALAEYPVKVEDGVVYIDTEGIEPLFAAP</sequence>
<proteinExistence type="predicted"/>
<dbReference type="GO" id="GO:0051537">
    <property type="term" value="F:2 iron, 2 sulfur cluster binding"/>
    <property type="evidence" value="ECO:0007669"/>
    <property type="project" value="UniProtKB-KW"/>
</dbReference>
<organism evidence="6 7">
    <name type="scientific">Xanthobacter flavus</name>
    <dbReference type="NCBI Taxonomy" id="281"/>
    <lineage>
        <taxon>Bacteria</taxon>
        <taxon>Pseudomonadati</taxon>
        <taxon>Pseudomonadota</taxon>
        <taxon>Alphaproteobacteria</taxon>
        <taxon>Hyphomicrobiales</taxon>
        <taxon>Xanthobacteraceae</taxon>
        <taxon>Xanthobacter</taxon>
    </lineage>
</organism>
<protein>
    <recommendedName>
        <fullName evidence="5">Rieske domain-containing protein</fullName>
    </recommendedName>
</protein>
<reference evidence="6" key="1">
    <citation type="submission" date="2022-12" db="EMBL/GenBank/DDBJ databases">
        <title>Reference genome sequencing for broad-spectrum identification of bacterial and archaeal isolates by mass spectrometry.</title>
        <authorList>
            <person name="Sekiguchi Y."/>
            <person name="Tourlousse D.M."/>
        </authorList>
    </citation>
    <scope>NUCLEOTIDE SEQUENCE</scope>
    <source>
        <strain evidence="6">301</strain>
    </source>
</reference>
<evidence type="ECO:0000256" key="2">
    <source>
        <dbReference type="ARBA" id="ARBA00022723"/>
    </source>
</evidence>
<dbReference type="PANTHER" id="PTHR21496:SF23">
    <property type="entry name" value="3-PHENYLPROPIONATE_CINNAMIC ACID DIOXYGENASE FERREDOXIN SUBUNIT"/>
    <property type="match status" value="1"/>
</dbReference>
<gene>
    <name evidence="6" type="ORF">XFLAVUS301_20820</name>
</gene>
<keyword evidence="1" id="KW-0001">2Fe-2S</keyword>
<evidence type="ECO:0000256" key="4">
    <source>
        <dbReference type="ARBA" id="ARBA00023014"/>
    </source>
</evidence>
<accession>A0A9W6CHB5</accession>
<dbReference type="InterPro" id="IPR036922">
    <property type="entry name" value="Rieske_2Fe-2S_sf"/>
</dbReference>
<dbReference type="Proteomes" id="UP001144397">
    <property type="component" value="Unassembled WGS sequence"/>
</dbReference>
<dbReference type="CDD" id="cd03474">
    <property type="entry name" value="Rieske_T4moC"/>
    <property type="match status" value="1"/>
</dbReference>
<dbReference type="InterPro" id="IPR017941">
    <property type="entry name" value="Rieske_2Fe-2S"/>
</dbReference>
<feature type="domain" description="Rieske" evidence="5">
    <location>
        <begin position="26"/>
        <end position="121"/>
    </location>
</feature>
<evidence type="ECO:0000259" key="5">
    <source>
        <dbReference type="PROSITE" id="PS51296"/>
    </source>
</evidence>
<comment type="caution">
    <text evidence="6">The sequence shown here is derived from an EMBL/GenBank/DDBJ whole genome shotgun (WGS) entry which is preliminary data.</text>
</comment>
<dbReference type="GO" id="GO:0046872">
    <property type="term" value="F:metal ion binding"/>
    <property type="evidence" value="ECO:0007669"/>
    <property type="project" value="UniProtKB-KW"/>
</dbReference>
<dbReference type="PROSITE" id="PS51296">
    <property type="entry name" value="RIESKE"/>
    <property type="match status" value="1"/>
</dbReference>
<keyword evidence="3" id="KW-0408">Iron</keyword>